<evidence type="ECO:0008006" key="3">
    <source>
        <dbReference type="Google" id="ProtNLM"/>
    </source>
</evidence>
<dbReference type="Pfam" id="PF04294">
    <property type="entry name" value="VanW"/>
    <property type="match status" value="1"/>
</dbReference>
<dbReference type="PANTHER" id="PTHR35788:SF1">
    <property type="entry name" value="EXPORTED PROTEIN"/>
    <property type="match status" value="1"/>
</dbReference>
<proteinExistence type="predicted"/>
<gene>
    <name evidence="1" type="ORF">C8263_05030</name>
</gene>
<dbReference type="InterPro" id="IPR007391">
    <property type="entry name" value="Vancomycin_resist_VanW"/>
</dbReference>
<name>A0A2T3WB63_9DEIO</name>
<keyword evidence="2" id="KW-1185">Reference proteome</keyword>
<evidence type="ECO:0000313" key="2">
    <source>
        <dbReference type="Proteomes" id="UP000240317"/>
    </source>
</evidence>
<dbReference type="InterPro" id="IPR052913">
    <property type="entry name" value="Glycopeptide_resist_protein"/>
</dbReference>
<dbReference type="AlphaFoldDB" id="A0A2T3WB63"/>
<dbReference type="PANTHER" id="PTHR35788">
    <property type="entry name" value="EXPORTED PROTEIN-RELATED"/>
    <property type="match status" value="1"/>
</dbReference>
<evidence type="ECO:0000313" key="1">
    <source>
        <dbReference type="EMBL" id="PTA69150.1"/>
    </source>
</evidence>
<dbReference type="EMBL" id="PYSV01000003">
    <property type="protein sequence ID" value="PTA69150.1"/>
    <property type="molecule type" value="Genomic_DNA"/>
</dbReference>
<reference evidence="1 2" key="1">
    <citation type="submission" date="2018-03" db="EMBL/GenBank/DDBJ databases">
        <title>Draft genome of Deinococcus sp. OD32.</title>
        <authorList>
            <person name="Wang X.-P."/>
            <person name="Du Z.-J."/>
        </authorList>
    </citation>
    <scope>NUCLEOTIDE SEQUENCE [LARGE SCALE GENOMIC DNA]</scope>
    <source>
        <strain evidence="1 2">OD32</strain>
    </source>
</reference>
<organism evidence="1 2">
    <name type="scientific">Deinococcus arcticus</name>
    <dbReference type="NCBI Taxonomy" id="2136176"/>
    <lineage>
        <taxon>Bacteria</taxon>
        <taxon>Thermotogati</taxon>
        <taxon>Deinococcota</taxon>
        <taxon>Deinococci</taxon>
        <taxon>Deinococcales</taxon>
        <taxon>Deinococcaceae</taxon>
        <taxon>Deinococcus</taxon>
    </lineage>
</organism>
<sequence length="404" mass="43203">MLALTGLLAGPASPRPAAAPVANLAAAPGSTAPRPRPPMPTTLTLRWSVPEPQLVRGEVQRRVLHRTLRVPLGAPAQAAARAGGDLSSLQAALNRAYTQIGARQPRDLRFRRVGRTWVGEAQTGWTVDVPAANQAVRAALRRGEASAQVPIRLTAPARSVRWAQAQGLGHVATGTSSFEGSPAFRVQNIRVGAARLHGQWLGRGETFNFNARIGDIAARTGYARGYVVTGQTLQLEEGGGLCQVSTTVFRAALRAGVPITERHAHSYQVGYYGAPGEDAAVYAPSKNLRWRNDFASPVLVQAEWNMARSQLQVHLFARPDGRRVQLAPVQVRGVVAAPAPTYMVDPALAPGGVRRVDMPATGGQARVVRQVVWPGGARRTDVIRSSYRAWGGVFAVARGDPRAR</sequence>
<protein>
    <recommendedName>
        <fullName evidence="3">Vancomycin resistance protein</fullName>
    </recommendedName>
</protein>
<dbReference type="Proteomes" id="UP000240317">
    <property type="component" value="Unassembled WGS sequence"/>
</dbReference>
<comment type="caution">
    <text evidence="1">The sequence shown here is derived from an EMBL/GenBank/DDBJ whole genome shotgun (WGS) entry which is preliminary data.</text>
</comment>
<accession>A0A2T3WB63</accession>